<keyword evidence="8" id="KW-1185">Reference proteome</keyword>
<dbReference type="PROSITE" id="PS00606">
    <property type="entry name" value="KS3_1"/>
    <property type="match status" value="1"/>
</dbReference>
<keyword evidence="2" id="KW-0596">Phosphopantetheine</keyword>
<dbReference type="PANTHER" id="PTHR43775:SF51">
    <property type="entry name" value="INACTIVE PHENOLPHTHIOCEROL SYNTHESIS POLYKETIDE SYNTHASE TYPE I PKS1-RELATED"/>
    <property type="match status" value="1"/>
</dbReference>
<accession>A0A1S1P9K1</accession>
<evidence type="ECO:0000256" key="4">
    <source>
        <dbReference type="ARBA" id="ARBA00022679"/>
    </source>
</evidence>
<dbReference type="Pfam" id="PF02801">
    <property type="entry name" value="Ketoacyl-synt_C"/>
    <property type="match status" value="1"/>
</dbReference>
<dbReference type="InterPro" id="IPR018201">
    <property type="entry name" value="Ketoacyl_synth_AS"/>
</dbReference>
<dbReference type="PROSITE" id="PS52004">
    <property type="entry name" value="KS3_2"/>
    <property type="match status" value="1"/>
</dbReference>
<keyword evidence="5" id="KW-0511">Multifunctional enzyme</keyword>
<dbReference type="InterPro" id="IPR016035">
    <property type="entry name" value="Acyl_Trfase/lysoPLipase"/>
</dbReference>
<evidence type="ECO:0000313" key="7">
    <source>
        <dbReference type="EMBL" id="OHV19588.1"/>
    </source>
</evidence>
<dbReference type="Gene3D" id="3.40.366.10">
    <property type="entry name" value="Malonyl-Coenzyme A Acyl Carrier Protein, domain 2"/>
    <property type="match status" value="1"/>
</dbReference>
<dbReference type="InterPro" id="IPR050091">
    <property type="entry name" value="PKS_NRPS_Biosynth_Enz"/>
</dbReference>
<dbReference type="FunFam" id="3.40.47.10:FF:000019">
    <property type="entry name" value="Polyketide synthase type I"/>
    <property type="match status" value="1"/>
</dbReference>
<evidence type="ECO:0000256" key="3">
    <source>
        <dbReference type="ARBA" id="ARBA00022553"/>
    </source>
</evidence>
<protein>
    <submittedName>
        <fullName evidence="7">Erythronolide synthase</fullName>
    </submittedName>
</protein>
<feature type="domain" description="Ketosynthase family 3 (KS3)" evidence="6">
    <location>
        <begin position="30"/>
        <end position="447"/>
    </location>
</feature>
<dbReference type="OrthoDB" id="3202594at2"/>
<reference evidence="8" key="1">
    <citation type="submission" date="2016-07" db="EMBL/GenBank/DDBJ databases">
        <title>Frankia sp. NRRL B-16219 Genome sequencing.</title>
        <authorList>
            <person name="Ghodhbane-Gtari F."/>
            <person name="Swanson E."/>
            <person name="Gueddou A."/>
            <person name="Louati M."/>
            <person name="Nouioui I."/>
            <person name="Hezbri K."/>
            <person name="Abebe-Akele F."/>
            <person name="Simpson S."/>
            <person name="Morris K."/>
            <person name="Thomas K."/>
            <person name="Gtari M."/>
            <person name="Tisa L.S."/>
        </authorList>
    </citation>
    <scope>NUCLEOTIDE SEQUENCE [LARGE SCALE GENOMIC DNA]</scope>
    <source>
        <strain evidence="8">NRRL B-16219</strain>
    </source>
</reference>
<dbReference type="InterPro" id="IPR001227">
    <property type="entry name" value="Ac_transferase_dom_sf"/>
</dbReference>
<comment type="caution">
    <text evidence="7">The sequence shown here is derived from an EMBL/GenBank/DDBJ whole genome shotgun (WGS) entry which is preliminary data.</text>
</comment>
<dbReference type="AlphaFoldDB" id="A0A1S1P9K1"/>
<dbReference type="SUPFAM" id="SSF52151">
    <property type="entry name" value="FabD/lysophospholipase-like"/>
    <property type="match status" value="1"/>
</dbReference>
<dbReference type="SMART" id="SM00825">
    <property type="entry name" value="PKS_KS"/>
    <property type="match status" value="1"/>
</dbReference>
<dbReference type="Gene3D" id="3.40.47.10">
    <property type="match status" value="1"/>
</dbReference>
<evidence type="ECO:0000256" key="2">
    <source>
        <dbReference type="ARBA" id="ARBA00022450"/>
    </source>
</evidence>
<name>A0A1S1P9K1_9ACTN</name>
<dbReference type="InterPro" id="IPR016039">
    <property type="entry name" value="Thiolase-like"/>
</dbReference>
<comment type="cofactor">
    <cofactor evidence="1">
        <name>pantetheine 4'-phosphate</name>
        <dbReference type="ChEBI" id="CHEBI:47942"/>
    </cofactor>
</comment>
<organism evidence="7 8">
    <name type="scientific">Parafrankia soli</name>
    <dbReference type="NCBI Taxonomy" id="2599596"/>
    <lineage>
        <taxon>Bacteria</taxon>
        <taxon>Bacillati</taxon>
        <taxon>Actinomycetota</taxon>
        <taxon>Actinomycetes</taxon>
        <taxon>Frankiales</taxon>
        <taxon>Frankiaceae</taxon>
        <taxon>Parafrankia</taxon>
    </lineage>
</organism>
<dbReference type="InterPro" id="IPR014043">
    <property type="entry name" value="Acyl_transferase_dom"/>
</dbReference>
<dbReference type="Proteomes" id="UP000179769">
    <property type="component" value="Unassembled WGS sequence"/>
</dbReference>
<dbReference type="Gene3D" id="3.30.70.3290">
    <property type="match status" value="2"/>
</dbReference>
<dbReference type="InterPro" id="IPR014030">
    <property type="entry name" value="Ketoacyl_synth_N"/>
</dbReference>
<dbReference type="GO" id="GO:0017000">
    <property type="term" value="P:antibiotic biosynthetic process"/>
    <property type="evidence" value="ECO:0007669"/>
    <property type="project" value="UniProtKB-ARBA"/>
</dbReference>
<dbReference type="CDD" id="cd00833">
    <property type="entry name" value="PKS"/>
    <property type="match status" value="1"/>
</dbReference>
<dbReference type="SMART" id="SM00827">
    <property type="entry name" value="PKS_AT"/>
    <property type="match status" value="1"/>
</dbReference>
<dbReference type="InterPro" id="IPR020841">
    <property type="entry name" value="PKS_Beta-ketoAc_synthase_dom"/>
</dbReference>
<dbReference type="SUPFAM" id="SSF53901">
    <property type="entry name" value="Thiolase-like"/>
    <property type="match status" value="1"/>
</dbReference>
<dbReference type="InterPro" id="IPR014031">
    <property type="entry name" value="Ketoacyl_synth_C"/>
</dbReference>
<dbReference type="InterPro" id="IPR015083">
    <property type="entry name" value="NorB/c/GfsB-D-like_docking"/>
</dbReference>
<evidence type="ECO:0000256" key="1">
    <source>
        <dbReference type="ARBA" id="ARBA00001957"/>
    </source>
</evidence>
<proteinExistence type="predicted"/>
<keyword evidence="3" id="KW-0597">Phosphoprotein</keyword>
<dbReference type="Pfam" id="PF00698">
    <property type="entry name" value="Acyl_transf_1"/>
    <property type="match status" value="1"/>
</dbReference>
<evidence type="ECO:0000256" key="5">
    <source>
        <dbReference type="ARBA" id="ARBA00023268"/>
    </source>
</evidence>
<evidence type="ECO:0000313" key="8">
    <source>
        <dbReference type="Proteomes" id="UP000179769"/>
    </source>
</evidence>
<dbReference type="PANTHER" id="PTHR43775">
    <property type="entry name" value="FATTY ACID SYNTHASE"/>
    <property type="match status" value="1"/>
</dbReference>
<dbReference type="GO" id="GO:0030639">
    <property type="term" value="P:polyketide biosynthetic process"/>
    <property type="evidence" value="ECO:0007669"/>
    <property type="project" value="UniProtKB-ARBA"/>
</dbReference>
<dbReference type="GO" id="GO:0006633">
    <property type="term" value="P:fatty acid biosynthetic process"/>
    <property type="evidence" value="ECO:0007669"/>
    <property type="project" value="InterPro"/>
</dbReference>
<dbReference type="EMBL" id="MAXA01000280">
    <property type="protein sequence ID" value="OHV19588.1"/>
    <property type="molecule type" value="Genomic_DNA"/>
</dbReference>
<dbReference type="Pfam" id="PF08990">
    <property type="entry name" value="Docking"/>
    <property type="match status" value="1"/>
</dbReference>
<keyword evidence="4" id="KW-0808">Transferase</keyword>
<dbReference type="Pfam" id="PF00109">
    <property type="entry name" value="ketoacyl-synt"/>
    <property type="match status" value="1"/>
</dbReference>
<sequence length="765" mass="79173">MTVPPDRLVEALRAAMKENERLRGLIAQAGEPIAVIGMACRFPGGVRSPDELWRFVAGGGDAITPFPTDRGWDISALTCFGGGFLHDAADFDPEFFGMSENEALATDPQQRLLLETSWEAFEHAGIDPRSARGSRTGVYFGVIFHDYGYRLRPPPPGIDGYAYFGSAGSIASGRVSYTLGLEGPCVTLDAACASSLVGLHLAGQALRRGECSLALVGGVSVLATPELWEETTRHGQGLAPDSRCKSFAAAADGTGISEGVGVLLVERLGDARRNGHPVLAVVRGSAVEQSGATNGFTAPSSASQERLIVRALADAGLAAADVDAVEGHGTGTPVGDPIELAALLATYGRGRPAGRPLWLGSLKSNLGHTQAAGGAGAVIKMAMAMRHGVLPRTVHVDAPTPHADWSEGAVALLTEAVPWPDTAGRPRRVGVSSFGANGTLAHVILEQDQPPPADAAAGDGTAGRAVDRLVVPWPLSARSAPALRAQARRLLDLVTERADLLPADVGFSLATGRSAFAHRAVLVADDRAEFLRGLTVLAAGPPESTDAALDGRAGAGLVLVLPGGGGWGLGTGRALADAFPAFGAEWATLRGALTGAALQTAPQVALQVALCRLLESWGVRPDAVVGHGAGEAAAAYVRGALSLDDLRALLAAGARSASPGCRVPPGTANVLVVGRDEAGVDIPRGVRSWVLLPPGRAEIRAVTEASATLYEWGQAVDWRAFFAGTGARRIDLPTYAFQRRRYWLEATDPGPTPAPGLPAAPGVRR</sequence>
<dbReference type="Pfam" id="PF22621">
    <property type="entry name" value="CurL-like_PKS_C"/>
    <property type="match status" value="1"/>
</dbReference>
<evidence type="ECO:0000259" key="6">
    <source>
        <dbReference type="PROSITE" id="PS52004"/>
    </source>
</evidence>
<dbReference type="GO" id="GO:0004315">
    <property type="term" value="F:3-oxoacyl-[acyl-carrier-protein] synthase activity"/>
    <property type="evidence" value="ECO:0007669"/>
    <property type="project" value="InterPro"/>
</dbReference>
<dbReference type="GO" id="GO:0004312">
    <property type="term" value="F:fatty acid synthase activity"/>
    <property type="evidence" value="ECO:0007669"/>
    <property type="project" value="TreeGrafter"/>
</dbReference>
<gene>
    <name evidence="7" type="ORF">BBK14_29185</name>
</gene>